<dbReference type="EMBL" id="BNBT01000186">
    <property type="protein sequence ID" value="GHE93074.1"/>
    <property type="molecule type" value="Genomic_DNA"/>
</dbReference>
<gene>
    <name evidence="2" type="ORF">GCM10018785_68840</name>
</gene>
<accession>A0A919A9G9</accession>
<evidence type="ECO:0000313" key="2">
    <source>
        <dbReference type="EMBL" id="GHE93074.1"/>
    </source>
</evidence>
<dbReference type="AlphaFoldDB" id="A0A919A9G9"/>
<sequence>MKQLLEWLGVVLLLQGAAGLVQEFTGWLHGWGVVRHLGFADGYELYLSIALVVLALALFAAAESTGRRS</sequence>
<organism evidence="2 3">
    <name type="scientific">Streptomyces longispororuber</name>
    <dbReference type="NCBI Taxonomy" id="68230"/>
    <lineage>
        <taxon>Bacteria</taxon>
        <taxon>Bacillati</taxon>
        <taxon>Actinomycetota</taxon>
        <taxon>Actinomycetes</taxon>
        <taxon>Kitasatosporales</taxon>
        <taxon>Streptomycetaceae</taxon>
        <taxon>Streptomyces</taxon>
    </lineage>
</organism>
<name>A0A919A9G9_9ACTN</name>
<keyword evidence="1" id="KW-0472">Membrane</keyword>
<evidence type="ECO:0000313" key="3">
    <source>
        <dbReference type="Proteomes" id="UP000608024"/>
    </source>
</evidence>
<keyword evidence="1" id="KW-1133">Transmembrane helix</keyword>
<reference evidence="2" key="1">
    <citation type="journal article" date="2014" name="Int. J. Syst. Evol. Microbiol.">
        <title>Complete genome sequence of Corynebacterium casei LMG S-19264T (=DSM 44701T), isolated from a smear-ripened cheese.</title>
        <authorList>
            <consortium name="US DOE Joint Genome Institute (JGI-PGF)"/>
            <person name="Walter F."/>
            <person name="Albersmeier A."/>
            <person name="Kalinowski J."/>
            <person name="Ruckert C."/>
        </authorList>
    </citation>
    <scope>NUCLEOTIDE SEQUENCE</scope>
    <source>
        <strain evidence="2">JCM 4784</strain>
    </source>
</reference>
<proteinExistence type="predicted"/>
<keyword evidence="3" id="KW-1185">Reference proteome</keyword>
<protein>
    <submittedName>
        <fullName evidence="2">Uncharacterized protein</fullName>
    </submittedName>
</protein>
<comment type="caution">
    <text evidence="2">The sequence shown here is derived from an EMBL/GenBank/DDBJ whole genome shotgun (WGS) entry which is preliminary data.</text>
</comment>
<keyword evidence="1" id="KW-0812">Transmembrane</keyword>
<dbReference type="RefSeq" id="WP_190140099.1">
    <property type="nucleotide sequence ID" value="NZ_BNBT01000186.1"/>
</dbReference>
<dbReference type="Proteomes" id="UP000608024">
    <property type="component" value="Unassembled WGS sequence"/>
</dbReference>
<reference evidence="2" key="2">
    <citation type="submission" date="2020-09" db="EMBL/GenBank/DDBJ databases">
        <authorList>
            <person name="Sun Q."/>
            <person name="Ohkuma M."/>
        </authorList>
    </citation>
    <scope>NUCLEOTIDE SEQUENCE</scope>
    <source>
        <strain evidence="2">JCM 4784</strain>
    </source>
</reference>
<evidence type="ECO:0000256" key="1">
    <source>
        <dbReference type="SAM" id="Phobius"/>
    </source>
</evidence>
<feature type="transmembrane region" description="Helical" evidence="1">
    <location>
        <begin position="43"/>
        <end position="62"/>
    </location>
</feature>